<protein>
    <submittedName>
        <fullName evidence="5">Transposase from transposon Tn916</fullName>
    </submittedName>
</protein>
<name>A0A4P6LSX5_9FIRM</name>
<evidence type="ECO:0000256" key="2">
    <source>
        <dbReference type="ARBA" id="ARBA00023125"/>
    </source>
</evidence>
<dbReference type="PANTHER" id="PTHR30349:SF41">
    <property type="entry name" value="INTEGRASE_RECOMBINASE PROTEIN MJ0367-RELATED"/>
    <property type="match status" value="1"/>
</dbReference>
<dbReference type="InterPro" id="IPR050090">
    <property type="entry name" value="Tyrosine_recombinase_XerCD"/>
</dbReference>
<comment type="similarity">
    <text evidence="1">Belongs to the 'phage' integrase family.</text>
</comment>
<evidence type="ECO:0000313" key="6">
    <source>
        <dbReference type="Proteomes" id="UP000289794"/>
    </source>
</evidence>
<keyword evidence="2" id="KW-0238">DNA-binding</keyword>
<gene>
    <name evidence="5" type="primary">Int-Tn_2</name>
    <name evidence="5" type="ORF">PMF13cell1_00555</name>
</gene>
<dbReference type="EMBL" id="CP035945">
    <property type="protein sequence ID" value="QBE95056.1"/>
    <property type="molecule type" value="Genomic_DNA"/>
</dbReference>
<evidence type="ECO:0000256" key="1">
    <source>
        <dbReference type="ARBA" id="ARBA00008857"/>
    </source>
</evidence>
<dbReference type="AlphaFoldDB" id="A0A4P6LSX5"/>
<dbReference type="InterPro" id="IPR011010">
    <property type="entry name" value="DNA_brk_join_enz"/>
</dbReference>
<dbReference type="PANTHER" id="PTHR30349">
    <property type="entry name" value="PHAGE INTEGRASE-RELATED"/>
    <property type="match status" value="1"/>
</dbReference>
<dbReference type="GO" id="GO:0006310">
    <property type="term" value="P:DNA recombination"/>
    <property type="evidence" value="ECO:0007669"/>
    <property type="project" value="UniProtKB-KW"/>
</dbReference>
<dbReference type="InterPro" id="IPR002104">
    <property type="entry name" value="Integrase_catalytic"/>
</dbReference>
<evidence type="ECO:0000313" key="5">
    <source>
        <dbReference type="EMBL" id="QBE95056.1"/>
    </source>
</evidence>
<evidence type="ECO:0000256" key="3">
    <source>
        <dbReference type="ARBA" id="ARBA00023172"/>
    </source>
</evidence>
<dbReference type="Proteomes" id="UP000289794">
    <property type="component" value="Chromosome"/>
</dbReference>
<dbReference type="CDD" id="cd01189">
    <property type="entry name" value="INT_ICEBs1_C_like"/>
    <property type="match status" value="1"/>
</dbReference>
<accession>A0A4P6LSX5</accession>
<dbReference type="SUPFAM" id="SSF56349">
    <property type="entry name" value="DNA breaking-rejoining enzymes"/>
    <property type="match status" value="1"/>
</dbReference>
<dbReference type="InterPro" id="IPR013762">
    <property type="entry name" value="Integrase-like_cat_sf"/>
</dbReference>
<dbReference type="GO" id="GO:0003677">
    <property type="term" value="F:DNA binding"/>
    <property type="evidence" value="ECO:0007669"/>
    <property type="project" value="UniProtKB-KW"/>
</dbReference>
<proteinExistence type="inferred from homology"/>
<dbReference type="Gene3D" id="1.10.443.10">
    <property type="entry name" value="Intergrase catalytic core"/>
    <property type="match status" value="1"/>
</dbReference>
<evidence type="ECO:0000259" key="4">
    <source>
        <dbReference type="PROSITE" id="PS51898"/>
    </source>
</evidence>
<sequence length="202" mass="23465">MPQKILYLQVTGLRWCDIDLEEGIIDVNHTLVYYDHRTSEGKKGCYFNVNTPKTEAGNRQVPMLDFVREAFVMEKQRQELLGVHCEATVDGYTDFIFLNRFGQPQHQSTLNKAIRRIIRDCNDEQFLKTENPEVLLPHFSCHSLRHTFTTRMCEAGVNIKVIQDTLGHKDITTTLNIYTDVTKELKKTEFEGLDKYFDNSIA</sequence>
<reference evidence="5 6" key="1">
    <citation type="submission" date="2019-01" db="EMBL/GenBank/DDBJ databases">
        <title>PMF-metabolizing Aryl O-demethylase.</title>
        <authorList>
            <person name="Kim M."/>
        </authorList>
    </citation>
    <scope>NUCLEOTIDE SEQUENCE [LARGE SCALE GENOMIC DNA]</scope>
    <source>
        <strain evidence="5 6">PMF1</strain>
    </source>
</reference>
<dbReference type="PROSITE" id="PS51898">
    <property type="entry name" value="TYR_RECOMBINASE"/>
    <property type="match status" value="1"/>
</dbReference>
<organism evidence="5 6">
    <name type="scientific">Blautia producta</name>
    <dbReference type="NCBI Taxonomy" id="33035"/>
    <lineage>
        <taxon>Bacteria</taxon>
        <taxon>Bacillati</taxon>
        <taxon>Bacillota</taxon>
        <taxon>Clostridia</taxon>
        <taxon>Lachnospirales</taxon>
        <taxon>Lachnospiraceae</taxon>
        <taxon>Blautia</taxon>
    </lineage>
</organism>
<dbReference type="Pfam" id="PF00589">
    <property type="entry name" value="Phage_integrase"/>
    <property type="match status" value="1"/>
</dbReference>
<keyword evidence="3" id="KW-0233">DNA recombination</keyword>
<feature type="domain" description="Tyr recombinase" evidence="4">
    <location>
        <begin position="1"/>
        <end position="191"/>
    </location>
</feature>
<dbReference type="KEGG" id="bpro:PMF13cell1_00555"/>
<dbReference type="GO" id="GO:0015074">
    <property type="term" value="P:DNA integration"/>
    <property type="evidence" value="ECO:0007669"/>
    <property type="project" value="InterPro"/>
</dbReference>